<accession>A0A9P8MHZ3</accession>
<dbReference type="EMBL" id="JACEFI010000004">
    <property type="protein sequence ID" value="KAH0598855.1"/>
    <property type="molecule type" value="Genomic_DNA"/>
</dbReference>
<evidence type="ECO:0000313" key="2">
    <source>
        <dbReference type="EMBL" id="KAH0598855.1"/>
    </source>
</evidence>
<gene>
    <name evidence="2" type="ORF">MHUMG1_02967</name>
</gene>
<name>A0A9P8MHZ3_9HYPO</name>
<feature type="region of interest" description="Disordered" evidence="1">
    <location>
        <begin position="91"/>
        <end position="113"/>
    </location>
</feature>
<dbReference type="AlphaFoldDB" id="A0A9P8MHZ3"/>
<reference evidence="2 3" key="1">
    <citation type="submission" date="2020-07" db="EMBL/GenBank/DDBJ databases">
        <title>Metarhizium humberi genome.</title>
        <authorList>
            <person name="Lysoe E."/>
        </authorList>
    </citation>
    <scope>NUCLEOTIDE SEQUENCE [LARGE SCALE GENOMIC DNA]</scope>
    <source>
        <strain evidence="2 3">ESALQ1638</strain>
    </source>
</reference>
<feature type="region of interest" description="Disordered" evidence="1">
    <location>
        <begin position="1"/>
        <end position="33"/>
    </location>
</feature>
<dbReference type="Proteomes" id="UP000764110">
    <property type="component" value="Unassembled WGS sequence"/>
</dbReference>
<evidence type="ECO:0000256" key="1">
    <source>
        <dbReference type="SAM" id="MobiDB-lite"/>
    </source>
</evidence>
<keyword evidence="3" id="KW-1185">Reference proteome</keyword>
<sequence length="113" mass="12834">MPPWARTRPQLDGLRHERPDSLGTGQLGEPERSIRFDHLRTLKRTEHWDHGTWEVANDGKAVQVGEQVGLQEESKEHLSHHHTTAQQTVNNLLTPPSQGSHPPTPHRTIVSRL</sequence>
<evidence type="ECO:0000313" key="3">
    <source>
        <dbReference type="Proteomes" id="UP000764110"/>
    </source>
</evidence>
<feature type="compositionally biased region" description="Polar residues" evidence="1">
    <location>
        <begin position="91"/>
        <end position="101"/>
    </location>
</feature>
<protein>
    <submittedName>
        <fullName evidence="2">Uncharacterized protein</fullName>
    </submittedName>
</protein>
<organism evidence="2 3">
    <name type="scientific">Metarhizium humberi</name>
    <dbReference type="NCBI Taxonomy" id="2596975"/>
    <lineage>
        <taxon>Eukaryota</taxon>
        <taxon>Fungi</taxon>
        <taxon>Dikarya</taxon>
        <taxon>Ascomycota</taxon>
        <taxon>Pezizomycotina</taxon>
        <taxon>Sordariomycetes</taxon>
        <taxon>Hypocreomycetidae</taxon>
        <taxon>Hypocreales</taxon>
        <taxon>Clavicipitaceae</taxon>
        <taxon>Metarhizium</taxon>
    </lineage>
</organism>
<proteinExistence type="predicted"/>
<comment type="caution">
    <text evidence="2">The sequence shown here is derived from an EMBL/GenBank/DDBJ whole genome shotgun (WGS) entry which is preliminary data.</text>
</comment>